<keyword evidence="2" id="KW-1185">Reference proteome</keyword>
<evidence type="ECO:0000313" key="2">
    <source>
        <dbReference type="Proteomes" id="UP001217838"/>
    </source>
</evidence>
<sequence>MTPRYRLFALLAETQPDKAALVQRLSELDAEALLELAADVVDASAEVRPSWEGPFDRGGGYYWSEGATEDLTGWVVAQGEAFWRAAVGASDEQLMDIVPEYHCERADGPSARWNGRTPHLRGLVHAAYKRRFAEVEDYFDGLSRVLDARAERHA</sequence>
<organism evidence="1 2">
    <name type="scientific">Nannocystis radixulma</name>
    <dbReference type="NCBI Taxonomy" id="2995305"/>
    <lineage>
        <taxon>Bacteria</taxon>
        <taxon>Pseudomonadati</taxon>
        <taxon>Myxococcota</taxon>
        <taxon>Polyangia</taxon>
        <taxon>Nannocystales</taxon>
        <taxon>Nannocystaceae</taxon>
        <taxon>Nannocystis</taxon>
    </lineage>
</organism>
<dbReference type="Proteomes" id="UP001217838">
    <property type="component" value="Unassembled WGS sequence"/>
</dbReference>
<gene>
    <name evidence="1" type="ORF">POL58_22430</name>
</gene>
<proteinExistence type="predicted"/>
<evidence type="ECO:0008006" key="3">
    <source>
        <dbReference type="Google" id="ProtNLM"/>
    </source>
</evidence>
<evidence type="ECO:0000313" key="1">
    <source>
        <dbReference type="EMBL" id="MDC0670531.1"/>
    </source>
</evidence>
<dbReference type="EMBL" id="JAQNDN010000013">
    <property type="protein sequence ID" value="MDC0670531.1"/>
    <property type="molecule type" value="Genomic_DNA"/>
</dbReference>
<reference evidence="1 2" key="1">
    <citation type="submission" date="2022-11" db="EMBL/GenBank/DDBJ databases">
        <title>Minimal conservation of predation-associated metabolite biosynthetic gene clusters underscores biosynthetic potential of Myxococcota including descriptions for ten novel species: Archangium lansinium sp. nov., Myxococcus landrumus sp. nov., Nannocystis bai.</title>
        <authorList>
            <person name="Ahearne A."/>
            <person name="Stevens C."/>
            <person name="Dowd S."/>
        </authorList>
    </citation>
    <scope>NUCLEOTIDE SEQUENCE [LARGE SCALE GENOMIC DNA]</scope>
    <source>
        <strain evidence="1 2">NCELM</strain>
    </source>
</reference>
<accession>A0ABT5B8T5</accession>
<comment type="caution">
    <text evidence="1">The sequence shown here is derived from an EMBL/GenBank/DDBJ whole genome shotgun (WGS) entry which is preliminary data.</text>
</comment>
<name>A0ABT5B8T5_9BACT</name>
<dbReference type="RefSeq" id="WP_272000349.1">
    <property type="nucleotide sequence ID" value="NZ_JAQNDN010000013.1"/>
</dbReference>
<protein>
    <recommendedName>
        <fullName evidence="3">DUF4375 domain-containing protein</fullName>
    </recommendedName>
</protein>